<dbReference type="RefSeq" id="WP_119280433.1">
    <property type="nucleotide sequence ID" value="NZ_QWLA01000114.1"/>
</dbReference>
<dbReference type="InterPro" id="IPR003018">
    <property type="entry name" value="GAF"/>
</dbReference>
<proteinExistence type="predicted"/>
<dbReference type="InterPro" id="IPR000160">
    <property type="entry name" value="GGDEF_dom"/>
</dbReference>
<gene>
    <name evidence="2" type="ORF">Mrose_03435</name>
</gene>
<dbReference type="Proteomes" id="UP000265341">
    <property type="component" value="Unassembled WGS sequence"/>
</dbReference>
<dbReference type="SMART" id="SM00065">
    <property type="entry name" value="GAF"/>
    <property type="match status" value="1"/>
</dbReference>
<evidence type="ECO:0000313" key="3">
    <source>
        <dbReference type="Proteomes" id="UP000265341"/>
    </source>
</evidence>
<dbReference type="SUPFAM" id="SSF55781">
    <property type="entry name" value="GAF domain-like"/>
    <property type="match status" value="1"/>
</dbReference>
<dbReference type="OrthoDB" id="23692at2"/>
<dbReference type="InterPro" id="IPR043128">
    <property type="entry name" value="Rev_trsase/Diguanyl_cyclase"/>
</dbReference>
<accession>A0A399EGH2</accession>
<organism evidence="2 3">
    <name type="scientific">Calidithermus roseus</name>
    <dbReference type="NCBI Taxonomy" id="1644118"/>
    <lineage>
        <taxon>Bacteria</taxon>
        <taxon>Thermotogati</taxon>
        <taxon>Deinococcota</taxon>
        <taxon>Deinococci</taxon>
        <taxon>Thermales</taxon>
        <taxon>Thermaceae</taxon>
        <taxon>Calidithermus</taxon>
    </lineage>
</organism>
<comment type="caution">
    <text evidence="2">The sequence shown here is derived from an EMBL/GenBank/DDBJ whole genome shotgun (WGS) entry which is preliminary data.</text>
</comment>
<name>A0A399EGH2_9DEIN</name>
<reference evidence="2 3" key="1">
    <citation type="submission" date="2018-08" db="EMBL/GenBank/DDBJ databases">
        <title>Meiothermus roseus NBRC 110900 genome sequencing project.</title>
        <authorList>
            <person name="Da Costa M.S."/>
            <person name="Albuquerque L."/>
            <person name="Raposo P."/>
            <person name="Froufe H.J.C."/>
            <person name="Barroso C.S."/>
            <person name="Egas C."/>
        </authorList>
    </citation>
    <scope>NUCLEOTIDE SEQUENCE [LARGE SCALE GENOMIC DNA]</scope>
    <source>
        <strain evidence="2 3">NBRC 110900</strain>
    </source>
</reference>
<dbReference type="InterPro" id="IPR029787">
    <property type="entry name" value="Nucleotide_cyclase"/>
</dbReference>
<evidence type="ECO:0000259" key="1">
    <source>
        <dbReference type="PROSITE" id="PS50887"/>
    </source>
</evidence>
<protein>
    <recommendedName>
        <fullName evidence="1">GGDEF domain-containing protein</fullName>
    </recommendedName>
</protein>
<keyword evidence="3" id="KW-1185">Reference proteome</keyword>
<dbReference type="AlphaFoldDB" id="A0A399EGH2"/>
<dbReference type="EMBL" id="QWLA01000114">
    <property type="protein sequence ID" value="RIH82239.1"/>
    <property type="molecule type" value="Genomic_DNA"/>
</dbReference>
<sequence>MYERDWQLLAPLSIEGSNLIVEYCELEGRIAIRLGGFAGVVLPLSEFELLIQHISSGRGWSSNGVRWSPPLLHVGARSFTLKDAGKRALVETLTRLPSPSGAQVFQPEVNPWQRKLVRLLHEPLEGLQPALSQLATLAHERLDIQGLSLWLHDPATSSYSLAARVPKLLEPGVLDRRGYLEFLEQCLVLPVHDVQADARATALRSISEAWYFGALLQVPIRPEREVGAILWLERREPQPWNELDQLIALQLAEALRPHVAASLTQAHQPASLEAFKRYLEQAVAQARLQAHPVGLIWFKSPNLTEVQRARVLDVLRRSLRQSDAAIEASPEDFLLLLSTMRTPGGAAKAAERIVARLQIVMGKLPALGVAVFPDQAASAEELWQQANLAASKALERGGGGGLVQVKK</sequence>
<dbReference type="Gene3D" id="3.30.70.270">
    <property type="match status" value="1"/>
</dbReference>
<dbReference type="SMART" id="SM00267">
    <property type="entry name" value="GGDEF"/>
    <property type="match status" value="1"/>
</dbReference>
<evidence type="ECO:0000313" key="2">
    <source>
        <dbReference type="EMBL" id="RIH82239.1"/>
    </source>
</evidence>
<dbReference type="PROSITE" id="PS50887">
    <property type="entry name" value="GGDEF"/>
    <property type="match status" value="1"/>
</dbReference>
<dbReference type="SUPFAM" id="SSF55073">
    <property type="entry name" value="Nucleotide cyclase"/>
    <property type="match status" value="1"/>
</dbReference>
<feature type="domain" description="GGDEF" evidence="1">
    <location>
        <begin position="291"/>
        <end position="407"/>
    </location>
</feature>